<dbReference type="OrthoDB" id="9812676at2"/>
<dbReference type="PROSITE" id="PS50968">
    <property type="entry name" value="BIOTINYL_LIPOYL"/>
    <property type="match status" value="1"/>
</dbReference>
<evidence type="ECO:0000313" key="5">
    <source>
        <dbReference type="Proteomes" id="UP000323521"/>
    </source>
</evidence>
<dbReference type="PANTHER" id="PTHR45266">
    <property type="entry name" value="OXALOACETATE DECARBOXYLASE ALPHA CHAIN"/>
    <property type="match status" value="1"/>
</dbReference>
<sequence>MKKYQVVVNGETFEVEIEEVAGAPAVKAVSDEPKADPPQPKAPKPAARKPVLTGAAHEVTSPLPGVILNILAQEGQPVHSGDVVLVIEAMKMENEIVAPGNGTIQSLVAKKGDSIQAGDLLFVWG</sequence>
<dbReference type="InterPro" id="IPR011053">
    <property type="entry name" value="Single_hybrid_motif"/>
</dbReference>
<organism evidence="4 5">
    <name type="scientific">Formimonas warabiya</name>
    <dbReference type="NCBI Taxonomy" id="1761012"/>
    <lineage>
        <taxon>Bacteria</taxon>
        <taxon>Bacillati</taxon>
        <taxon>Bacillota</taxon>
        <taxon>Clostridia</taxon>
        <taxon>Eubacteriales</taxon>
        <taxon>Peptococcaceae</taxon>
        <taxon>Candidatus Formimonas</taxon>
    </lineage>
</organism>
<dbReference type="EMBL" id="CP017634">
    <property type="protein sequence ID" value="ATW28916.1"/>
    <property type="molecule type" value="Genomic_DNA"/>
</dbReference>
<dbReference type="SUPFAM" id="SSF51230">
    <property type="entry name" value="Single hybrid motif"/>
    <property type="match status" value="1"/>
</dbReference>
<evidence type="ECO:0000259" key="3">
    <source>
        <dbReference type="PROSITE" id="PS50968"/>
    </source>
</evidence>
<dbReference type="PANTHER" id="PTHR45266:SF3">
    <property type="entry name" value="OXALOACETATE DECARBOXYLASE ALPHA CHAIN"/>
    <property type="match status" value="1"/>
</dbReference>
<dbReference type="InterPro" id="IPR001882">
    <property type="entry name" value="Biotin_BS"/>
</dbReference>
<dbReference type="Pfam" id="PF00364">
    <property type="entry name" value="Biotin_lipoyl"/>
    <property type="match status" value="1"/>
</dbReference>
<reference evidence="4 5" key="1">
    <citation type="submission" date="2016-10" db="EMBL/GenBank/DDBJ databases">
        <title>Complete Genome Sequence of Peptococcaceae strain DCMF.</title>
        <authorList>
            <person name="Edwards R.J."/>
            <person name="Holland S.I."/>
            <person name="Deshpande N.P."/>
            <person name="Wong Y.K."/>
            <person name="Ertan H."/>
            <person name="Manefield M."/>
            <person name="Russell T.L."/>
            <person name="Lee M.J."/>
        </authorList>
    </citation>
    <scope>NUCLEOTIDE SEQUENCE [LARGE SCALE GENOMIC DNA]</scope>
    <source>
        <strain evidence="4 5">DCMF</strain>
    </source>
</reference>
<gene>
    <name evidence="4" type="ORF">DCMF_26045</name>
</gene>
<dbReference type="InterPro" id="IPR050709">
    <property type="entry name" value="Biotin_Carboxyl_Carrier/Decarb"/>
</dbReference>
<evidence type="ECO:0000313" key="4">
    <source>
        <dbReference type="EMBL" id="ATW28916.1"/>
    </source>
</evidence>
<dbReference type="CDD" id="cd06850">
    <property type="entry name" value="biotinyl_domain"/>
    <property type="match status" value="1"/>
</dbReference>
<dbReference type="Gene3D" id="2.40.50.100">
    <property type="match status" value="1"/>
</dbReference>
<dbReference type="InterPro" id="IPR000089">
    <property type="entry name" value="Biotin_lipoyl"/>
</dbReference>
<keyword evidence="1" id="KW-0092">Biotin</keyword>
<protein>
    <recommendedName>
        <fullName evidence="3">Lipoyl-binding domain-containing protein</fullName>
    </recommendedName>
</protein>
<dbReference type="PROSITE" id="PS00188">
    <property type="entry name" value="BIOTIN"/>
    <property type="match status" value="1"/>
</dbReference>
<dbReference type="FunFam" id="2.40.50.100:FF:000003">
    <property type="entry name" value="Acetyl-CoA carboxylase biotin carboxyl carrier protein"/>
    <property type="match status" value="1"/>
</dbReference>
<evidence type="ECO:0000256" key="1">
    <source>
        <dbReference type="ARBA" id="ARBA00023267"/>
    </source>
</evidence>
<dbReference type="Proteomes" id="UP000323521">
    <property type="component" value="Chromosome"/>
</dbReference>
<accession>A0A3G1L2A8</accession>
<proteinExistence type="predicted"/>
<feature type="domain" description="Lipoyl-binding" evidence="3">
    <location>
        <begin position="50"/>
        <end position="125"/>
    </location>
</feature>
<feature type="region of interest" description="Disordered" evidence="2">
    <location>
        <begin position="24"/>
        <end position="47"/>
    </location>
</feature>
<evidence type="ECO:0000256" key="2">
    <source>
        <dbReference type="SAM" id="MobiDB-lite"/>
    </source>
</evidence>
<dbReference type="AlphaFoldDB" id="A0A3G1L2A8"/>
<keyword evidence="5" id="KW-1185">Reference proteome</keyword>
<dbReference type="KEGG" id="fwa:DCMF_26045"/>
<name>A0A3G1L2A8_FORW1</name>